<reference evidence="3" key="1">
    <citation type="submission" date="2016-11" db="UniProtKB">
        <authorList>
            <consortium name="WormBaseParasite"/>
        </authorList>
    </citation>
    <scope>IDENTIFICATION</scope>
</reference>
<evidence type="ECO:0000313" key="2">
    <source>
        <dbReference type="Proteomes" id="UP000095282"/>
    </source>
</evidence>
<organism evidence="2 3">
    <name type="scientific">Caenorhabditis tropicalis</name>
    <dbReference type="NCBI Taxonomy" id="1561998"/>
    <lineage>
        <taxon>Eukaryota</taxon>
        <taxon>Metazoa</taxon>
        <taxon>Ecdysozoa</taxon>
        <taxon>Nematoda</taxon>
        <taxon>Chromadorea</taxon>
        <taxon>Rhabditida</taxon>
        <taxon>Rhabditina</taxon>
        <taxon>Rhabditomorpha</taxon>
        <taxon>Rhabditoidea</taxon>
        <taxon>Rhabditidae</taxon>
        <taxon>Peloderinae</taxon>
        <taxon>Caenorhabditis</taxon>
    </lineage>
</organism>
<dbReference type="InterPro" id="IPR019423">
    <property type="entry name" value="7TM_GPCR_serpentine_rcpt_Srj"/>
</dbReference>
<keyword evidence="2" id="KW-1185">Reference proteome</keyword>
<accession>A0A1I7TYG9</accession>
<dbReference type="AlphaFoldDB" id="A0A1I7TYG9"/>
<keyword evidence="1" id="KW-1133">Transmembrane helix</keyword>
<evidence type="ECO:0000256" key="1">
    <source>
        <dbReference type="SAM" id="Phobius"/>
    </source>
</evidence>
<dbReference type="Proteomes" id="UP000095282">
    <property type="component" value="Unplaced"/>
</dbReference>
<keyword evidence="1" id="KW-0472">Membrane</keyword>
<dbReference type="PANTHER" id="PTHR45907:SF21">
    <property type="entry name" value="SERPENTINE RECEPTOR, CLASS J"/>
    <property type="match status" value="1"/>
</dbReference>
<name>A0A1I7TYG9_9PELO</name>
<feature type="transmembrane region" description="Helical" evidence="1">
    <location>
        <begin position="141"/>
        <end position="163"/>
    </location>
</feature>
<dbReference type="PANTHER" id="PTHR45907">
    <property type="entry name" value="SERPENTINE RECEPTOR, CLASS J"/>
    <property type="match status" value="1"/>
</dbReference>
<feature type="transmembrane region" description="Helical" evidence="1">
    <location>
        <begin position="71"/>
        <end position="96"/>
    </location>
</feature>
<dbReference type="STRING" id="1561998.A0A1I7TYG9"/>
<keyword evidence="1" id="KW-0812">Transmembrane</keyword>
<sequence length="166" mass="19133">MDIFVPIGIHGTEYCFLIFLSDGFLFEKSELGMFLLALRCSLIACTYAILTSHFVYRYLAIRRSRLIKEYFLGYMIGSLLFCMFFSAFWIVVAYIVAVPNLEIRKYIQKDFLEIYDVDSLTLNFFALMYKEAPLEILIKSWFGAVAGTTVSVGSISMFIVFSYKVP</sequence>
<dbReference type="WBParaSite" id="Csp11.Scaffold629.g13056.t1">
    <property type="protein sequence ID" value="Csp11.Scaffold629.g13056.t1"/>
    <property type="gene ID" value="Csp11.Scaffold629.g13056"/>
</dbReference>
<feature type="transmembrane region" description="Helical" evidence="1">
    <location>
        <begin position="31"/>
        <end position="50"/>
    </location>
</feature>
<evidence type="ECO:0000313" key="3">
    <source>
        <dbReference type="WBParaSite" id="Csp11.Scaffold629.g13056.t1"/>
    </source>
</evidence>
<dbReference type="Pfam" id="PF10319">
    <property type="entry name" value="7TM_GPCR_Srj"/>
    <property type="match status" value="1"/>
</dbReference>
<proteinExistence type="predicted"/>
<protein>
    <submittedName>
        <fullName evidence="3">Serpentine receptor class gamma</fullName>
    </submittedName>
</protein>